<dbReference type="AlphaFoldDB" id="A0A2Z5JK73"/>
<accession>A0A2Z5JK73</accession>
<feature type="region of interest" description="Disordered" evidence="1">
    <location>
        <begin position="1"/>
        <end position="26"/>
    </location>
</feature>
<sequence length="156" mass="16739">MPSTVPRADHRVHGGGAAPAVSPGTVAPAVDWNDRLAEARPEEFAEVFHEAITEDFGAAARLHQMLETASEWCRAHGARSSASELDALADRLTDLGEELHLVGEDVGHEIHSRSHRAAAATRVSPTVSVRGTSVIRHSEAPAHFPPPTIRSLPRSR</sequence>
<reference evidence="2 3" key="1">
    <citation type="journal article" date="2018" name="Front. Microbiol.">
        <title>Genome Sequencing of Streptomyces atratus SCSIOZH16 and Activation Production of Nocardamine via Metabolic Engineering.</title>
        <authorList>
            <person name="Li Y."/>
            <person name="Zhang C."/>
            <person name="Liu C."/>
            <person name="Ju J."/>
            <person name="Ma J."/>
        </authorList>
    </citation>
    <scope>NUCLEOTIDE SEQUENCE [LARGE SCALE GENOMIC DNA]</scope>
    <source>
        <strain evidence="2 3">SCSIO_ZH16</strain>
    </source>
</reference>
<name>A0A2Z5JK73_STRAR</name>
<dbReference type="KEGG" id="sata:C5746_31995"/>
<protein>
    <submittedName>
        <fullName evidence="2">Uncharacterized protein</fullName>
    </submittedName>
</protein>
<dbReference type="Proteomes" id="UP000252698">
    <property type="component" value="Chromosome"/>
</dbReference>
<dbReference type="EMBL" id="CP027306">
    <property type="protein sequence ID" value="AXE80811.1"/>
    <property type="molecule type" value="Genomic_DNA"/>
</dbReference>
<organism evidence="2 3">
    <name type="scientific">Streptomyces atratus</name>
    <dbReference type="NCBI Taxonomy" id="1893"/>
    <lineage>
        <taxon>Bacteria</taxon>
        <taxon>Bacillati</taxon>
        <taxon>Actinomycetota</taxon>
        <taxon>Actinomycetes</taxon>
        <taxon>Kitasatosporales</taxon>
        <taxon>Streptomycetaceae</taxon>
        <taxon>Streptomyces</taxon>
    </lineage>
</organism>
<gene>
    <name evidence="2" type="ORF">C5746_31995</name>
</gene>
<evidence type="ECO:0000313" key="2">
    <source>
        <dbReference type="EMBL" id="AXE80811.1"/>
    </source>
</evidence>
<evidence type="ECO:0000313" key="3">
    <source>
        <dbReference type="Proteomes" id="UP000252698"/>
    </source>
</evidence>
<evidence type="ECO:0000256" key="1">
    <source>
        <dbReference type="SAM" id="MobiDB-lite"/>
    </source>
</evidence>
<feature type="region of interest" description="Disordered" evidence="1">
    <location>
        <begin position="137"/>
        <end position="156"/>
    </location>
</feature>
<proteinExistence type="predicted"/>